<organism evidence="2 3">
    <name type="scientific">[Mycobacterium] stephanolepidis</name>
    <dbReference type="NCBI Taxonomy" id="1520670"/>
    <lineage>
        <taxon>Bacteria</taxon>
        <taxon>Bacillati</taxon>
        <taxon>Actinomycetota</taxon>
        <taxon>Actinomycetes</taxon>
        <taxon>Mycobacteriales</taxon>
        <taxon>Mycobacteriaceae</taxon>
        <taxon>Mycobacteroides</taxon>
    </lineage>
</organism>
<protein>
    <recommendedName>
        <fullName evidence="4">Transcription factor zinc-finger domain-containing protein</fullName>
    </recommendedName>
</protein>
<reference evidence="2 3" key="2">
    <citation type="journal article" date="2017" name="Int. J. Syst. Evol. Microbiol.">
        <title>Mycobacterium stephanolepidis sp. nov., a rapidly growing species related to Mycobacterium chelonae, isolated from marine teleost fish, Stephanolepis cirrhifer.</title>
        <authorList>
            <person name="Fukano H."/>
            <person name="Wada S."/>
            <person name="Kurata O."/>
            <person name="Katayama K."/>
            <person name="Fujiwara N."/>
            <person name="Hoshino Y."/>
        </authorList>
    </citation>
    <scope>NUCLEOTIDE SEQUENCE [LARGE SCALE GENOMIC DNA]</scope>
    <source>
        <strain evidence="2 3">NJB0901</strain>
    </source>
</reference>
<proteinExistence type="predicted"/>
<evidence type="ECO:0008006" key="4">
    <source>
        <dbReference type="Google" id="ProtNLM"/>
    </source>
</evidence>
<evidence type="ECO:0000313" key="3">
    <source>
        <dbReference type="Proteomes" id="UP000217954"/>
    </source>
</evidence>
<accession>A0A1Z4ERG6</accession>
<dbReference type="Proteomes" id="UP000217954">
    <property type="component" value="Chromosome"/>
</dbReference>
<feature type="region of interest" description="Disordered" evidence="1">
    <location>
        <begin position="53"/>
        <end position="104"/>
    </location>
</feature>
<gene>
    <name evidence="2" type="ORF">MSTE_00183</name>
</gene>
<sequence length="104" mass="11253">MTNVQPLTCPKCESQMLSTKWFGVRTFQCTGCAAVLLEQESLQQFVDGAARFGPSAHIDQAPTAQPYPPAPQPYPPAPPQPDYRGVMGGLFGGGGHGYRRRGHH</sequence>
<keyword evidence="3" id="KW-1185">Reference proteome</keyword>
<dbReference type="KEGG" id="mste:MSTE_00183"/>
<evidence type="ECO:0000256" key="1">
    <source>
        <dbReference type="SAM" id="MobiDB-lite"/>
    </source>
</evidence>
<feature type="compositionally biased region" description="Gly residues" evidence="1">
    <location>
        <begin position="86"/>
        <end position="96"/>
    </location>
</feature>
<dbReference type="EMBL" id="AP018165">
    <property type="protein sequence ID" value="BAX95533.1"/>
    <property type="molecule type" value="Genomic_DNA"/>
</dbReference>
<feature type="compositionally biased region" description="Pro residues" evidence="1">
    <location>
        <begin position="65"/>
        <end position="81"/>
    </location>
</feature>
<reference evidence="3" key="1">
    <citation type="journal article" date="2017" name="Genome Announc.">
        <title>Complete Genome Sequence of Mycobacterium stephanolepidis.</title>
        <authorList>
            <person name="Fukano H."/>
            <person name="Yoshida M."/>
            <person name="Katayama Y."/>
            <person name="Omatsu T."/>
            <person name="Mizutani T."/>
            <person name="Kurata O."/>
            <person name="Wada S."/>
            <person name="Hoshino Y."/>
        </authorList>
    </citation>
    <scope>NUCLEOTIDE SEQUENCE [LARGE SCALE GENOMIC DNA]</scope>
    <source>
        <strain evidence="3">NJB0901</strain>
    </source>
</reference>
<evidence type="ECO:0000313" key="2">
    <source>
        <dbReference type="EMBL" id="BAX95533.1"/>
    </source>
</evidence>
<dbReference type="AlphaFoldDB" id="A0A1Z4ERG6"/>
<name>A0A1Z4ERG6_9MYCO</name>